<feature type="domain" description="NfeD-like C-terminal" evidence="6">
    <location>
        <begin position="152"/>
        <end position="206"/>
    </location>
</feature>
<evidence type="ECO:0000256" key="2">
    <source>
        <dbReference type="ARBA" id="ARBA00022692"/>
    </source>
</evidence>
<dbReference type="Pfam" id="PF24961">
    <property type="entry name" value="NfeD_membrane"/>
    <property type="match status" value="1"/>
</dbReference>
<proteinExistence type="predicted"/>
<name>A0A9Q2CZV2_9STAP</name>
<dbReference type="InterPro" id="IPR012340">
    <property type="entry name" value="NA-bd_OB-fold"/>
</dbReference>
<reference evidence="8 9" key="1">
    <citation type="submission" date="2020-08" db="EMBL/GenBank/DDBJ databases">
        <title>Genomic Encyclopedia of Type Strains, Phase IV (KMG-IV): sequencing the most valuable type-strain genomes for metagenomic binning, comparative biology and taxonomic classification.</title>
        <authorList>
            <person name="Goeker M."/>
        </authorList>
    </citation>
    <scope>NUCLEOTIDE SEQUENCE [LARGE SCALE GENOMIC DNA]</scope>
    <source>
        <strain evidence="8 9">DSM 19163</strain>
    </source>
</reference>
<dbReference type="GO" id="GO:0006508">
    <property type="term" value="P:proteolysis"/>
    <property type="evidence" value="ECO:0007669"/>
    <property type="project" value="UniProtKB-KW"/>
</dbReference>
<dbReference type="PANTHER" id="PTHR33507:SF3">
    <property type="entry name" value="INNER MEMBRANE PROTEIN YBBJ"/>
    <property type="match status" value="1"/>
</dbReference>
<keyword evidence="4 5" id="KW-0472">Membrane</keyword>
<dbReference type="InterPro" id="IPR052165">
    <property type="entry name" value="Membrane_assoc_protease"/>
</dbReference>
<keyword evidence="3 5" id="KW-1133">Transmembrane helix</keyword>
<evidence type="ECO:0000256" key="5">
    <source>
        <dbReference type="SAM" id="Phobius"/>
    </source>
</evidence>
<accession>A0A9Q2CZV2</accession>
<evidence type="ECO:0000313" key="9">
    <source>
        <dbReference type="Proteomes" id="UP000579136"/>
    </source>
</evidence>
<sequence>MIASPVISTILLLIFFLGITYQLLNYRVNVFGVLSIVSLIIYYVAHILNDESSIFSLTLLILALGLFVVEFFIVGLVLGVIGILLLFLSIIFITEDPAFYSLVLLFILILVLIEVGVFVKVKKKKVPFWKRFVLTDATDSESGYTSFDDRSHLVGKVGVTTTPLRPSGTVIIDDERIDAVAEGSFIPGQVEVKVILVEGTRIVVRPIKSDEVNH</sequence>
<dbReference type="GO" id="GO:0008233">
    <property type="term" value="F:peptidase activity"/>
    <property type="evidence" value="ECO:0007669"/>
    <property type="project" value="UniProtKB-KW"/>
</dbReference>
<gene>
    <name evidence="8" type="ORF">HNQ45_001457</name>
</gene>
<keyword evidence="9" id="KW-1185">Reference proteome</keyword>
<dbReference type="InterPro" id="IPR002810">
    <property type="entry name" value="NfeD-like_C"/>
</dbReference>
<dbReference type="Pfam" id="PF01957">
    <property type="entry name" value="NfeD"/>
    <property type="match status" value="1"/>
</dbReference>
<evidence type="ECO:0000256" key="3">
    <source>
        <dbReference type="ARBA" id="ARBA00022989"/>
    </source>
</evidence>
<feature type="transmembrane region" description="Helical" evidence="5">
    <location>
        <begin position="30"/>
        <end position="48"/>
    </location>
</feature>
<comment type="caution">
    <text evidence="8">The sequence shown here is derived from an EMBL/GenBank/DDBJ whole genome shotgun (WGS) entry which is preliminary data.</text>
</comment>
<evidence type="ECO:0000259" key="7">
    <source>
        <dbReference type="Pfam" id="PF24961"/>
    </source>
</evidence>
<organism evidence="8 9">
    <name type="scientific">Nosocomiicoccus ampullae</name>
    <dbReference type="NCBI Taxonomy" id="489910"/>
    <lineage>
        <taxon>Bacteria</taxon>
        <taxon>Bacillati</taxon>
        <taxon>Bacillota</taxon>
        <taxon>Bacilli</taxon>
        <taxon>Bacillales</taxon>
        <taxon>Staphylococcaceae</taxon>
        <taxon>Nosocomiicoccus</taxon>
    </lineage>
</organism>
<dbReference type="InterPro" id="IPR056739">
    <property type="entry name" value="NfeD_membrane"/>
</dbReference>
<keyword evidence="8" id="KW-0645">Protease</keyword>
<evidence type="ECO:0000256" key="4">
    <source>
        <dbReference type="ARBA" id="ARBA00023136"/>
    </source>
</evidence>
<dbReference type="PANTHER" id="PTHR33507">
    <property type="entry name" value="INNER MEMBRANE PROTEIN YBBJ"/>
    <property type="match status" value="1"/>
</dbReference>
<evidence type="ECO:0000259" key="6">
    <source>
        <dbReference type="Pfam" id="PF01957"/>
    </source>
</evidence>
<keyword evidence="8" id="KW-0378">Hydrolase</keyword>
<dbReference type="Gene3D" id="2.40.50.140">
    <property type="entry name" value="Nucleic acid-binding proteins"/>
    <property type="match status" value="1"/>
</dbReference>
<dbReference type="AlphaFoldDB" id="A0A9Q2CZV2"/>
<dbReference type="Proteomes" id="UP000579136">
    <property type="component" value="Unassembled WGS sequence"/>
</dbReference>
<protein>
    <submittedName>
        <fullName evidence="8">Membrane-bound ClpP family serine protease</fullName>
    </submittedName>
</protein>
<dbReference type="GO" id="GO:0005886">
    <property type="term" value="C:plasma membrane"/>
    <property type="evidence" value="ECO:0007669"/>
    <property type="project" value="TreeGrafter"/>
</dbReference>
<feature type="transmembrane region" description="Helical" evidence="5">
    <location>
        <begin position="99"/>
        <end position="121"/>
    </location>
</feature>
<dbReference type="EMBL" id="JACHHF010000009">
    <property type="protein sequence ID" value="MBB5176569.1"/>
    <property type="molecule type" value="Genomic_DNA"/>
</dbReference>
<keyword evidence="2 5" id="KW-0812">Transmembrane</keyword>
<evidence type="ECO:0000313" key="8">
    <source>
        <dbReference type="EMBL" id="MBB5176569.1"/>
    </source>
</evidence>
<feature type="transmembrane region" description="Helical" evidence="5">
    <location>
        <begin position="60"/>
        <end position="93"/>
    </location>
</feature>
<feature type="transmembrane region" description="Helical" evidence="5">
    <location>
        <begin position="7"/>
        <end position="24"/>
    </location>
</feature>
<comment type="subcellular location">
    <subcellularLocation>
        <location evidence="1">Membrane</location>
        <topology evidence="1">Multi-pass membrane protein</topology>
    </subcellularLocation>
</comment>
<evidence type="ECO:0000256" key="1">
    <source>
        <dbReference type="ARBA" id="ARBA00004141"/>
    </source>
</evidence>
<dbReference type="SUPFAM" id="SSF141322">
    <property type="entry name" value="NfeD domain-like"/>
    <property type="match status" value="1"/>
</dbReference>
<feature type="domain" description="NfeD integral membrane" evidence="7">
    <location>
        <begin position="7"/>
        <end position="117"/>
    </location>
</feature>